<protein>
    <submittedName>
        <fullName evidence="1">VIR protein</fullName>
    </submittedName>
</protein>
<name>A0A565A4B2_PLAVI</name>
<sequence length="326" mass="36344">MSNTDSEAKYIVHNYYADVKDRFQKSESYNYDVEVYENIIRDIKVEQNELRSLDKIFRRLIKTLKNQGAFYNGTTKENYCIFKNYIKLPEQNPPQPIEVSEKSNPPKALQQESVSQVLSREHDTVQLEVVSGTQELHKSADIPEVSKSSELLGSRGGQEIRHTAGSHYSLRRSITGLPDKTPNYELLGTQESSVVISNEQGYIPTRYGNTYTGVMMGTVDDRSNEVDPKINTATKDGFLGKVQGAFSSFAEHVEPGPVLGVSGGMGVLFLLFKYTPVGSFFGGRRGRFRQIPRSFGGFAPGELPNFQDYEGGYIGYGPTSISSLAE</sequence>
<dbReference type="VEuPathDB" id="PlasmoDB:PVP01_0003650"/>
<dbReference type="VEuPathDB" id="PlasmoDB:PVPAM_010010900"/>
<evidence type="ECO:0000313" key="1">
    <source>
        <dbReference type="EMBL" id="VUZ99650.1"/>
    </source>
</evidence>
<dbReference type="VEuPathDB" id="PlasmoDB:PVW1_140084500"/>
<accession>A0A565A4B2</accession>
<dbReference type="AlphaFoldDB" id="A0A565A4B2"/>
<dbReference type="EMBL" id="FLZR02000009">
    <property type="protein sequence ID" value="VUZ99650.1"/>
    <property type="molecule type" value="Genomic_DNA"/>
</dbReference>
<dbReference type="Proteomes" id="UP000220605">
    <property type="component" value="Unassembled WGS sequence"/>
</dbReference>
<gene>
    <name evidence="1" type="ORF">PVP01_0003650</name>
</gene>
<proteinExistence type="predicted"/>
<reference evidence="1" key="1">
    <citation type="submission" date="2016-07" db="EMBL/GenBank/DDBJ databases">
        <authorList>
            <consortium name="Pathogen Informatics"/>
        </authorList>
    </citation>
    <scope>NUCLEOTIDE SEQUENCE</scope>
</reference>
<organism evidence="1">
    <name type="scientific">Plasmodium vivax</name>
    <name type="common">malaria parasite P. vivax</name>
    <dbReference type="NCBI Taxonomy" id="5855"/>
    <lineage>
        <taxon>Eukaryota</taxon>
        <taxon>Sar</taxon>
        <taxon>Alveolata</taxon>
        <taxon>Apicomplexa</taxon>
        <taxon>Aconoidasida</taxon>
        <taxon>Haemosporida</taxon>
        <taxon>Plasmodiidae</taxon>
        <taxon>Plasmodium</taxon>
        <taxon>Plasmodium (Plasmodium)</taxon>
    </lineage>
</organism>